<evidence type="ECO:0000256" key="1">
    <source>
        <dbReference type="ARBA" id="ARBA00005254"/>
    </source>
</evidence>
<gene>
    <name evidence="3" type="ORF">C479_06582</name>
</gene>
<name>M0BLG4_9EURY</name>
<dbReference type="InterPro" id="IPR018376">
    <property type="entry name" value="Enoyl-CoA_hyd/isom_CS"/>
</dbReference>
<dbReference type="RefSeq" id="WP_007699683.1">
    <property type="nucleotide sequence ID" value="NZ_AOIQ01000011.1"/>
</dbReference>
<evidence type="ECO:0000256" key="2">
    <source>
        <dbReference type="RuleBase" id="RU003707"/>
    </source>
</evidence>
<dbReference type="Pfam" id="PF00378">
    <property type="entry name" value="ECH_1"/>
    <property type="match status" value="1"/>
</dbReference>
<dbReference type="Gene3D" id="3.90.226.10">
    <property type="entry name" value="2-enoyl-CoA Hydratase, Chain A, domain 1"/>
    <property type="match status" value="1"/>
</dbReference>
<evidence type="ECO:0000313" key="3">
    <source>
        <dbReference type="EMBL" id="ELZ11700.1"/>
    </source>
</evidence>
<protein>
    <submittedName>
        <fullName evidence="3">Enoyl-CoA hydratase</fullName>
    </submittedName>
</protein>
<organism evidence="3 4">
    <name type="scientific">Halovivax asiaticus JCM 14624</name>
    <dbReference type="NCBI Taxonomy" id="1227490"/>
    <lineage>
        <taxon>Archaea</taxon>
        <taxon>Methanobacteriati</taxon>
        <taxon>Methanobacteriota</taxon>
        <taxon>Stenosarchaea group</taxon>
        <taxon>Halobacteria</taxon>
        <taxon>Halobacteriales</taxon>
        <taxon>Natrialbaceae</taxon>
        <taxon>Halovivax</taxon>
    </lineage>
</organism>
<keyword evidence="4" id="KW-1185">Reference proteome</keyword>
<sequence length="237" mass="24873">MIETAEADTGVVRVVLNRPAARNALTPAGLEALASAVETADEREDVAVVALQGAGEAFCAGADLDAVAELDRETGADFARLGQRVARTIEDCETPVVAAIDGPAMGGGLELALACDLRVTTPRSTFGEPGVTFGLFGAWGGTVRLPRIVGEGNAMDLALSGRTIDAETARRMGLVSRLVDDPMAVPTQLATNPSGTMARLADRIRDCDALSTQEQREAVAFGESVERHRDDVRALRE</sequence>
<dbReference type="PANTHER" id="PTHR43802:SF1">
    <property type="entry name" value="IP11341P-RELATED"/>
    <property type="match status" value="1"/>
</dbReference>
<dbReference type="CDD" id="cd06558">
    <property type="entry name" value="crotonase-like"/>
    <property type="match status" value="1"/>
</dbReference>
<dbReference type="InterPro" id="IPR001753">
    <property type="entry name" value="Enoyl-CoA_hydra/iso"/>
</dbReference>
<dbReference type="PANTHER" id="PTHR43802">
    <property type="entry name" value="ENOYL-COA HYDRATASE"/>
    <property type="match status" value="1"/>
</dbReference>
<dbReference type="GO" id="GO:0003824">
    <property type="term" value="F:catalytic activity"/>
    <property type="evidence" value="ECO:0007669"/>
    <property type="project" value="InterPro"/>
</dbReference>
<comment type="caution">
    <text evidence="3">The sequence shown here is derived from an EMBL/GenBank/DDBJ whole genome shotgun (WGS) entry which is preliminary data.</text>
</comment>
<dbReference type="SUPFAM" id="SSF52096">
    <property type="entry name" value="ClpP/crotonase"/>
    <property type="match status" value="1"/>
</dbReference>
<dbReference type="Proteomes" id="UP000011560">
    <property type="component" value="Unassembled WGS sequence"/>
</dbReference>
<evidence type="ECO:0000313" key="4">
    <source>
        <dbReference type="Proteomes" id="UP000011560"/>
    </source>
</evidence>
<dbReference type="OrthoDB" id="203755at2157"/>
<dbReference type="EMBL" id="AOIQ01000011">
    <property type="protein sequence ID" value="ELZ11700.1"/>
    <property type="molecule type" value="Genomic_DNA"/>
</dbReference>
<proteinExistence type="inferred from homology"/>
<dbReference type="AlphaFoldDB" id="M0BLG4"/>
<dbReference type="PATRIC" id="fig|1227490.4.peg.1340"/>
<dbReference type="PROSITE" id="PS00166">
    <property type="entry name" value="ENOYL_COA_HYDRATASE"/>
    <property type="match status" value="1"/>
</dbReference>
<comment type="similarity">
    <text evidence="1 2">Belongs to the enoyl-CoA hydratase/isomerase family.</text>
</comment>
<accession>M0BLG4</accession>
<reference evidence="3 4" key="1">
    <citation type="journal article" date="2014" name="PLoS Genet.">
        <title>Phylogenetically driven sequencing of extremely halophilic archaea reveals strategies for static and dynamic osmo-response.</title>
        <authorList>
            <person name="Becker E.A."/>
            <person name="Seitzer P.M."/>
            <person name="Tritt A."/>
            <person name="Larsen D."/>
            <person name="Krusor M."/>
            <person name="Yao A.I."/>
            <person name="Wu D."/>
            <person name="Madern D."/>
            <person name="Eisen J.A."/>
            <person name="Darling A.E."/>
            <person name="Facciotti M.T."/>
        </authorList>
    </citation>
    <scope>NUCLEOTIDE SEQUENCE [LARGE SCALE GENOMIC DNA]</scope>
    <source>
        <strain evidence="3 4">JCM 14624</strain>
    </source>
</reference>
<dbReference type="STRING" id="1227490.C479_06582"/>
<dbReference type="InterPro" id="IPR029045">
    <property type="entry name" value="ClpP/crotonase-like_dom_sf"/>
</dbReference>